<dbReference type="Gene3D" id="3.40.50.620">
    <property type="entry name" value="HUPs"/>
    <property type="match status" value="1"/>
</dbReference>
<dbReference type="CDD" id="cd00808">
    <property type="entry name" value="GluRS_core"/>
    <property type="match status" value="1"/>
</dbReference>
<dbReference type="GO" id="GO:0008270">
    <property type="term" value="F:zinc ion binding"/>
    <property type="evidence" value="ECO:0007669"/>
    <property type="project" value="InterPro"/>
</dbReference>
<sequence>MLVLSNRIALRQQRAWIRPVQCYTTAATRSLQQPIRVRFAPSPTGYLHLGGLRTALFNYLLAKKTGGEFILRIEDTDQSRLVKGATEKLISVLSWSGIKADEGPIHGGSKGPYVQSERTELYRQHADQLIESGHAYRCFCTPERIDRIRKLGLKHGNQIGYDRHCAHLSENEINENMEKNLSFTVRMRTPEGETKVNDLVHGQVKFSNRLLDDGVLLKSDGFPTYHLANVVDDHMMGITHVLRGDEWLPSTPKHLILYNAFGWKAPQFAHLPLLMKPGGGKLSKRSNDAYVEHYINKGYFPEALNNFVALLGWSVPSGESEIITSMEELVDKFNVDNLNDSPAVVDVDKLGWINKQHLLNRAETAEGILSMANYLQPIVHDTFNKKLQDIDPEKKYTYRLETDYIGKVIEAVKERIRIIHDVPELCEYFFIEPDYTTEDAKTLKKKLKSKPKDIVFSDNSLEGLKALETFDTASINTYWQDVATSHDVNYNRIMPVLRFAMTGKGVGTSIPTTMEVLGKSTCLERLDKARNYL</sequence>
<feature type="domain" description="Aminoacyl-tRNA synthetase class I anticodon-binding" evidence="13">
    <location>
        <begin position="398"/>
        <end position="529"/>
    </location>
</feature>
<evidence type="ECO:0000259" key="13">
    <source>
        <dbReference type="Pfam" id="PF19269"/>
    </source>
</evidence>
<evidence type="ECO:0000256" key="2">
    <source>
        <dbReference type="ARBA" id="ARBA00007894"/>
    </source>
</evidence>
<evidence type="ECO:0000256" key="8">
    <source>
        <dbReference type="ARBA" id="ARBA00023146"/>
    </source>
</evidence>
<dbReference type="PROSITE" id="PS00178">
    <property type="entry name" value="AA_TRNA_LIGASE_I"/>
    <property type="match status" value="1"/>
</dbReference>
<dbReference type="NCBIfam" id="TIGR00464">
    <property type="entry name" value="gltX_bact"/>
    <property type="match status" value="1"/>
</dbReference>
<evidence type="ECO:0000256" key="7">
    <source>
        <dbReference type="ARBA" id="ARBA00022917"/>
    </source>
</evidence>
<dbReference type="InterPro" id="IPR033910">
    <property type="entry name" value="GluRS_core"/>
</dbReference>
<keyword evidence="7 11" id="KW-0648">Protein biosynthesis</keyword>
<evidence type="ECO:0000256" key="9">
    <source>
        <dbReference type="ARBA" id="ARBA00030865"/>
    </source>
</evidence>
<evidence type="ECO:0000256" key="5">
    <source>
        <dbReference type="ARBA" id="ARBA00022741"/>
    </source>
</evidence>
<dbReference type="Gene3D" id="1.10.10.350">
    <property type="match status" value="1"/>
</dbReference>
<dbReference type="PANTHER" id="PTHR43311">
    <property type="entry name" value="GLUTAMATE--TRNA LIGASE"/>
    <property type="match status" value="1"/>
</dbReference>
<organism evidence="14 15">
    <name type="scientific">Circinella minor</name>
    <dbReference type="NCBI Taxonomy" id="1195481"/>
    <lineage>
        <taxon>Eukaryota</taxon>
        <taxon>Fungi</taxon>
        <taxon>Fungi incertae sedis</taxon>
        <taxon>Mucoromycota</taxon>
        <taxon>Mucoromycotina</taxon>
        <taxon>Mucoromycetes</taxon>
        <taxon>Mucorales</taxon>
        <taxon>Lichtheimiaceae</taxon>
        <taxon>Circinella</taxon>
    </lineage>
</organism>
<comment type="subcellular location">
    <subcellularLocation>
        <location evidence="1">Mitochondrion</location>
    </subcellularLocation>
</comment>
<keyword evidence="8 11" id="KW-0030">Aminoacyl-tRNA synthetase</keyword>
<evidence type="ECO:0000256" key="3">
    <source>
        <dbReference type="ARBA" id="ARBA00012835"/>
    </source>
</evidence>
<accession>A0A8H7SG63</accession>
<dbReference type="InterPro" id="IPR000924">
    <property type="entry name" value="Glu/Gln-tRNA-synth"/>
</dbReference>
<evidence type="ECO:0000313" key="15">
    <source>
        <dbReference type="Proteomes" id="UP000646827"/>
    </source>
</evidence>
<comment type="similarity">
    <text evidence="2">Belongs to the class-I aminoacyl-tRNA synthetase family. Glutamate--tRNA ligase type 1 subfamily.</text>
</comment>
<dbReference type="Pfam" id="PF00749">
    <property type="entry name" value="tRNA-synt_1c"/>
    <property type="match status" value="1"/>
</dbReference>
<evidence type="ECO:0000256" key="11">
    <source>
        <dbReference type="RuleBase" id="RU363037"/>
    </source>
</evidence>
<protein>
    <recommendedName>
        <fullName evidence="10">Glutamate--tRNA ligase, mitochondrial</fullName>
        <ecNumber evidence="3">6.1.1.17</ecNumber>
    </recommendedName>
    <alternativeName>
        <fullName evidence="9">Glutamyl-tRNA synthetase</fullName>
    </alternativeName>
</protein>
<dbReference type="InterPro" id="IPR001412">
    <property type="entry name" value="aa-tRNA-synth_I_CS"/>
</dbReference>
<dbReference type="EC" id="6.1.1.17" evidence="3"/>
<dbReference type="HAMAP" id="MF_00022">
    <property type="entry name" value="Glu_tRNA_synth_type1"/>
    <property type="match status" value="1"/>
</dbReference>
<feature type="domain" description="Glutamyl/glutaminyl-tRNA synthetase class Ib catalytic" evidence="12">
    <location>
        <begin position="35"/>
        <end position="352"/>
    </location>
</feature>
<dbReference type="SUPFAM" id="SSF48163">
    <property type="entry name" value="An anticodon-binding domain of class I aminoacyl-tRNA synthetases"/>
    <property type="match status" value="1"/>
</dbReference>
<evidence type="ECO:0000256" key="6">
    <source>
        <dbReference type="ARBA" id="ARBA00022840"/>
    </source>
</evidence>
<dbReference type="GO" id="GO:0006424">
    <property type="term" value="P:glutamyl-tRNA aminoacylation"/>
    <property type="evidence" value="ECO:0007669"/>
    <property type="project" value="InterPro"/>
</dbReference>
<dbReference type="InterPro" id="IPR045462">
    <property type="entry name" value="aa-tRNA-synth_I_cd-bd"/>
</dbReference>
<dbReference type="GO" id="GO:0005524">
    <property type="term" value="F:ATP binding"/>
    <property type="evidence" value="ECO:0007669"/>
    <property type="project" value="UniProtKB-KW"/>
</dbReference>
<dbReference type="Pfam" id="PF19269">
    <property type="entry name" value="Anticodon_2"/>
    <property type="match status" value="1"/>
</dbReference>
<name>A0A8H7SG63_9FUNG</name>
<reference evidence="14 15" key="1">
    <citation type="submission" date="2020-12" db="EMBL/GenBank/DDBJ databases">
        <title>Metabolic potential, ecology and presence of endohyphal bacteria is reflected in genomic diversity of Mucoromycotina.</title>
        <authorList>
            <person name="Muszewska A."/>
            <person name="Okrasinska A."/>
            <person name="Steczkiewicz K."/>
            <person name="Drgas O."/>
            <person name="Orlowska M."/>
            <person name="Perlinska-Lenart U."/>
            <person name="Aleksandrzak-Piekarczyk T."/>
            <person name="Szatraj K."/>
            <person name="Zielenkiewicz U."/>
            <person name="Pilsyk S."/>
            <person name="Malc E."/>
            <person name="Mieczkowski P."/>
            <person name="Kruszewska J.S."/>
            <person name="Biernat P."/>
            <person name="Pawlowska J."/>
        </authorList>
    </citation>
    <scope>NUCLEOTIDE SEQUENCE [LARGE SCALE GENOMIC DNA]</scope>
    <source>
        <strain evidence="14 15">CBS 142.35</strain>
    </source>
</reference>
<dbReference type="EMBL" id="JAEPRB010000004">
    <property type="protein sequence ID" value="KAG2227838.1"/>
    <property type="molecule type" value="Genomic_DNA"/>
</dbReference>
<dbReference type="OrthoDB" id="428822at2759"/>
<proteinExistence type="inferred from homology"/>
<evidence type="ECO:0000256" key="4">
    <source>
        <dbReference type="ARBA" id="ARBA00022598"/>
    </source>
</evidence>
<dbReference type="PANTHER" id="PTHR43311:SF2">
    <property type="entry name" value="GLUTAMATE--TRNA LIGASE, MITOCHONDRIAL-RELATED"/>
    <property type="match status" value="1"/>
</dbReference>
<evidence type="ECO:0000259" key="12">
    <source>
        <dbReference type="Pfam" id="PF00749"/>
    </source>
</evidence>
<evidence type="ECO:0000313" key="14">
    <source>
        <dbReference type="EMBL" id="KAG2227838.1"/>
    </source>
</evidence>
<dbReference type="FunFam" id="3.40.50.620:FF:000045">
    <property type="entry name" value="Glutamate--tRNA ligase, mitochondrial"/>
    <property type="match status" value="1"/>
</dbReference>
<evidence type="ECO:0000256" key="1">
    <source>
        <dbReference type="ARBA" id="ARBA00004173"/>
    </source>
</evidence>
<dbReference type="InterPro" id="IPR049940">
    <property type="entry name" value="GluQ/Sye"/>
</dbReference>
<keyword evidence="15" id="KW-1185">Reference proteome</keyword>
<dbReference type="InterPro" id="IPR020751">
    <property type="entry name" value="aa-tRNA-synth_I_codon-bd_sub2"/>
</dbReference>
<dbReference type="InterPro" id="IPR004527">
    <property type="entry name" value="Glu-tRNA-ligase_bac/mito"/>
</dbReference>
<dbReference type="AlphaFoldDB" id="A0A8H7SG63"/>
<evidence type="ECO:0000256" key="10">
    <source>
        <dbReference type="ARBA" id="ARBA00072917"/>
    </source>
</evidence>
<dbReference type="SUPFAM" id="SSF52374">
    <property type="entry name" value="Nucleotidylyl transferase"/>
    <property type="match status" value="1"/>
</dbReference>
<keyword evidence="4 11" id="KW-0436">Ligase</keyword>
<gene>
    <name evidence="14" type="ORF">INT45_002076</name>
</gene>
<dbReference type="PRINTS" id="PR00987">
    <property type="entry name" value="TRNASYNTHGLU"/>
</dbReference>
<dbReference type="InterPro" id="IPR014729">
    <property type="entry name" value="Rossmann-like_a/b/a_fold"/>
</dbReference>
<dbReference type="InterPro" id="IPR020058">
    <property type="entry name" value="Glu/Gln-tRNA-synth_Ib_cat-dom"/>
</dbReference>
<comment type="caution">
    <text evidence="14">The sequence shown here is derived from an EMBL/GenBank/DDBJ whole genome shotgun (WGS) entry which is preliminary data.</text>
</comment>
<dbReference type="GO" id="GO:0005739">
    <property type="term" value="C:mitochondrion"/>
    <property type="evidence" value="ECO:0007669"/>
    <property type="project" value="UniProtKB-SubCell"/>
</dbReference>
<dbReference type="GO" id="GO:0000049">
    <property type="term" value="F:tRNA binding"/>
    <property type="evidence" value="ECO:0007669"/>
    <property type="project" value="InterPro"/>
</dbReference>
<dbReference type="GO" id="GO:0004818">
    <property type="term" value="F:glutamate-tRNA ligase activity"/>
    <property type="evidence" value="ECO:0007669"/>
    <property type="project" value="UniProtKB-EC"/>
</dbReference>
<keyword evidence="5 11" id="KW-0547">Nucleotide-binding</keyword>
<dbReference type="InterPro" id="IPR008925">
    <property type="entry name" value="aa_tRNA-synth_I_cd-bd_sf"/>
</dbReference>
<dbReference type="Proteomes" id="UP000646827">
    <property type="component" value="Unassembled WGS sequence"/>
</dbReference>
<keyword evidence="6 11" id="KW-0067">ATP-binding</keyword>